<keyword evidence="2 4" id="KW-0238">DNA-binding</keyword>
<dbReference type="InterPro" id="IPR011991">
    <property type="entry name" value="ArsR-like_HTH"/>
</dbReference>
<dbReference type="CDD" id="cd00090">
    <property type="entry name" value="HTH_ARSR"/>
    <property type="match status" value="1"/>
</dbReference>
<name>A0A9W5TZW8_9BACI</name>
<evidence type="ECO:0000313" key="6">
    <source>
        <dbReference type="Proteomes" id="UP000621492"/>
    </source>
</evidence>
<dbReference type="InterPro" id="IPR036388">
    <property type="entry name" value="WH-like_DNA-bd_sf"/>
</dbReference>
<evidence type="ECO:0000256" key="4">
    <source>
        <dbReference type="PIRNR" id="PIRNR006707"/>
    </source>
</evidence>
<reference evidence="5" key="1">
    <citation type="journal article" date="2014" name="Int. J. Syst. Evol. Microbiol.">
        <title>Complete genome sequence of Corynebacterium casei LMG S-19264T (=DSM 44701T), isolated from a smear-ripened cheese.</title>
        <authorList>
            <consortium name="US DOE Joint Genome Institute (JGI-PGF)"/>
            <person name="Walter F."/>
            <person name="Albersmeier A."/>
            <person name="Kalinowski J."/>
            <person name="Ruckert C."/>
        </authorList>
    </citation>
    <scope>NUCLEOTIDE SEQUENCE</scope>
    <source>
        <strain evidence="5">CGMCC 1.15454</strain>
    </source>
</reference>
<evidence type="ECO:0000256" key="1">
    <source>
        <dbReference type="ARBA" id="ARBA00023015"/>
    </source>
</evidence>
<evidence type="ECO:0000256" key="2">
    <source>
        <dbReference type="ARBA" id="ARBA00023125"/>
    </source>
</evidence>
<comment type="caution">
    <text evidence="5">The sequence shown here is derived from an EMBL/GenBank/DDBJ whole genome shotgun (WGS) entry which is preliminary data.</text>
</comment>
<sequence>MNQQQNEMVLNKIISEFAKTIEMFDLSPAGARLFAFLYLKEQPMTLDEMSEALGKSKTSMSTSVRNLLDLNLVTRVWRKGVRKDLYQANTHLFKSFMNASIAKWIDATSHQRESLEEMFDKVQLQRADEKHNKELVTLENRLKQIIEFHQQIEKAFQNMKND</sequence>
<proteinExistence type="inferred from homology"/>
<reference evidence="5" key="2">
    <citation type="submission" date="2020-09" db="EMBL/GenBank/DDBJ databases">
        <authorList>
            <person name="Sun Q."/>
            <person name="Zhou Y."/>
        </authorList>
    </citation>
    <scope>NUCLEOTIDE SEQUENCE</scope>
    <source>
        <strain evidence="5">CGMCC 1.15454</strain>
    </source>
</reference>
<dbReference type="PANTHER" id="PTHR38465:SF1">
    <property type="entry name" value="HTH-TYPE TRANSCRIPTIONAL REGULATOR MJ1563-RELATED"/>
    <property type="match status" value="1"/>
</dbReference>
<dbReference type="InterPro" id="IPR036390">
    <property type="entry name" value="WH_DNA-bd_sf"/>
</dbReference>
<dbReference type="Proteomes" id="UP000621492">
    <property type="component" value="Unassembled WGS sequence"/>
</dbReference>
<gene>
    <name evidence="5" type="primary">yvaV</name>
    <name evidence="5" type="ORF">GCM10011409_31420</name>
</gene>
<keyword evidence="6" id="KW-1185">Reference proteome</keyword>
<dbReference type="PIRSF" id="PIRSF006707">
    <property type="entry name" value="MJ1563"/>
    <property type="match status" value="1"/>
</dbReference>
<dbReference type="PANTHER" id="PTHR38465">
    <property type="entry name" value="HTH-TYPE TRANSCRIPTIONAL REGULATOR MJ1563-RELATED"/>
    <property type="match status" value="1"/>
</dbReference>
<dbReference type="AlphaFoldDB" id="A0A9W5TZW8"/>
<dbReference type="Gene3D" id="1.10.10.10">
    <property type="entry name" value="Winged helix-like DNA-binding domain superfamily/Winged helix DNA-binding domain"/>
    <property type="match status" value="1"/>
</dbReference>
<keyword evidence="1 4" id="KW-0805">Transcription regulation</keyword>
<dbReference type="RefSeq" id="WP_088049662.1">
    <property type="nucleotide sequence ID" value="NZ_BMJD01000029.1"/>
</dbReference>
<evidence type="ECO:0000256" key="3">
    <source>
        <dbReference type="ARBA" id="ARBA00023163"/>
    </source>
</evidence>
<keyword evidence="3 4" id="KW-0804">Transcription</keyword>
<protein>
    <recommendedName>
        <fullName evidence="4">HTH-type transcriptional regulator</fullName>
    </recommendedName>
</protein>
<dbReference type="SUPFAM" id="SSF46785">
    <property type="entry name" value="Winged helix' DNA-binding domain"/>
    <property type="match status" value="1"/>
</dbReference>
<dbReference type="InterPro" id="IPR026282">
    <property type="entry name" value="MJ1563"/>
</dbReference>
<dbReference type="InterPro" id="IPR052362">
    <property type="entry name" value="HTH-GbsR_regulator"/>
</dbReference>
<dbReference type="GO" id="GO:0003677">
    <property type="term" value="F:DNA binding"/>
    <property type="evidence" value="ECO:0007669"/>
    <property type="project" value="UniProtKB-UniRule"/>
</dbReference>
<evidence type="ECO:0000313" key="5">
    <source>
        <dbReference type="EMBL" id="GGB51577.1"/>
    </source>
</evidence>
<accession>A0A9W5TZW8</accession>
<comment type="similarity">
    <text evidence="4">Belongs to the GbsR family.</text>
</comment>
<dbReference type="EMBL" id="BMJD01000029">
    <property type="protein sequence ID" value="GGB51577.1"/>
    <property type="molecule type" value="Genomic_DNA"/>
</dbReference>
<organism evidence="5 6">
    <name type="scientific">Lentibacillus populi</name>
    <dbReference type="NCBI Taxonomy" id="1827502"/>
    <lineage>
        <taxon>Bacteria</taxon>
        <taxon>Bacillati</taxon>
        <taxon>Bacillota</taxon>
        <taxon>Bacilli</taxon>
        <taxon>Bacillales</taxon>
        <taxon>Bacillaceae</taxon>
        <taxon>Lentibacillus</taxon>
    </lineage>
</organism>